<name>V5EQ40_KALBG</name>
<dbReference type="AlphaFoldDB" id="V5EQ40"/>
<gene>
    <name evidence="2" type="ORF">PSEUBRA_SCAF21g03502</name>
</gene>
<evidence type="ECO:0000313" key="3">
    <source>
        <dbReference type="Proteomes" id="UP000019377"/>
    </source>
</evidence>
<feature type="chain" id="PRO_5004732408" evidence="1">
    <location>
        <begin position="27"/>
        <end position="416"/>
    </location>
</feature>
<dbReference type="RefSeq" id="XP_016292234.1">
    <property type="nucleotide sequence ID" value="XM_016436546.1"/>
</dbReference>
<accession>V5EQ40</accession>
<sequence length="416" mass="45170">MPFKSTLAASAAAAAAAIALIPAVAAAPSALSPRRANCKILGKGALGFNSTSIPIYSNAPPAYYLTIDANNDNQIAVSKTPTYENQTMFEFIQCQYTPDQYPEGKGAISTYQGHIRGPDGQCVSVQHIKSPNSYVKMEPCDFSGDAAHGGVKAAQHFQFQLDTFTYFYSAVFLGKKAGPQEHETFGAGGHSHWSLQTEYQSRPNDKWLFNSFQPSNAQTGDRAHQLIGQLGDQYKPTTKPAPTSPACKLVKSGNMELVNTKTGATQSVTTDFPSNFPYAKSPLINANGNPTFNFYQCSSDYMGYTSTDGDYYGHFQSAAYNGTACFSRQIPTDNGNVNNYILESTYQCLTGDGKAQLPNFFRLKKDARGYEVHYLGSTKSENKPEFGWTLAAGNGSQPVIVNPSGMTDYQLLFTPN</sequence>
<feature type="signal peptide" evidence="1">
    <location>
        <begin position="1"/>
        <end position="26"/>
    </location>
</feature>
<evidence type="ECO:0000256" key="1">
    <source>
        <dbReference type="SAM" id="SignalP"/>
    </source>
</evidence>
<keyword evidence="1" id="KW-0732">Signal</keyword>
<organism evidence="2 3">
    <name type="scientific">Kalmanozyma brasiliensis (strain GHG001)</name>
    <name type="common">Yeast</name>
    <name type="synonym">Pseudozyma brasiliensis</name>
    <dbReference type="NCBI Taxonomy" id="1365824"/>
    <lineage>
        <taxon>Eukaryota</taxon>
        <taxon>Fungi</taxon>
        <taxon>Dikarya</taxon>
        <taxon>Basidiomycota</taxon>
        <taxon>Ustilaginomycotina</taxon>
        <taxon>Ustilaginomycetes</taxon>
        <taxon>Ustilaginales</taxon>
        <taxon>Ustilaginaceae</taxon>
        <taxon>Kalmanozyma</taxon>
    </lineage>
</organism>
<dbReference type="GeneID" id="27419184"/>
<dbReference type="OrthoDB" id="2544199at2759"/>
<dbReference type="Proteomes" id="UP000019377">
    <property type="component" value="Unassembled WGS sequence"/>
</dbReference>
<proteinExistence type="predicted"/>
<dbReference type="EMBL" id="KI545864">
    <property type="protein sequence ID" value="EST07245.1"/>
    <property type="molecule type" value="Genomic_DNA"/>
</dbReference>
<reference evidence="3" key="1">
    <citation type="journal article" date="2013" name="Genome Announc.">
        <title>Draft genome sequence of Pseudozyma brasiliensis sp. nov. strain GHG001, a high producer of endo-1,4-xylanase isolated from an insect pest of sugarcane.</title>
        <authorList>
            <person name="Oliveira J.V.D.C."/>
            <person name="dos Santos R.A.C."/>
            <person name="Borges T.A."/>
            <person name="Riano-Pachon D.M."/>
            <person name="Goldman G.H."/>
        </authorList>
    </citation>
    <scope>NUCLEOTIDE SEQUENCE [LARGE SCALE GENOMIC DNA]</scope>
    <source>
        <strain evidence="3">GHG001</strain>
    </source>
</reference>
<keyword evidence="3" id="KW-1185">Reference proteome</keyword>
<dbReference type="HOGENOM" id="CLU_683580_0_0_1"/>
<protein>
    <submittedName>
        <fullName evidence="2">Uncharacterized protein</fullName>
    </submittedName>
</protein>
<evidence type="ECO:0000313" key="2">
    <source>
        <dbReference type="EMBL" id="EST07245.1"/>
    </source>
</evidence>